<evidence type="ECO:0000313" key="4">
    <source>
        <dbReference type="Proteomes" id="UP000782241"/>
    </source>
</evidence>
<dbReference type="EMBL" id="JAGPUO010000006">
    <property type="protein sequence ID" value="KAG5661731.1"/>
    <property type="molecule type" value="Genomic_DNA"/>
</dbReference>
<dbReference type="GO" id="GO:0016614">
    <property type="term" value="F:oxidoreductase activity, acting on CH-OH group of donors"/>
    <property type="evidence" value="ECO:0007669"/>
    <property type="project" value="InterPro"/>
</dbReference>
<comment type="caution">
    <text evidence="3">The sequence shown here is derived from an EMBL/GenBank/DDBJ whole genome shotgun (WGS) entry which is preliminary data.</text>
</comment>
<reference evidence="3" key="1">
    <citation type="submission" date="2021-04" db="EMBL/GenBank/DDBJ databases">
        <title>Draft genome of Fusarium avenaceum strain F156N33, isolated from an atmospheric sample in Virginia.</title>
        <authorList>
            <person name="Yang S."/>
            <person name="Vinatzer B.A."/>
            <person name="Coleman J."/>
        </authorList>
    </citation>
    <scope>NUCLEOTIDE SEQUENCE</scope>
    <source>
        <strain evidence="3">F156N33</strain>
    </source>
</reference>
<dbReference type="InterPro" id="IPR012132">
    <property type="entry name" value="GMC_OxRdtase"/>
</dbReference>
<name>A0A9P7H383_9HYPO</name>
<dbReference type="PANTHER" id="PTHR11552">
    <property type="entry name" value="GLUCOSE-METHANOL-CHOLINE GMC OXIDOREDUCTASE"/>
    <property type="match status" value="1"/>
</dbReference>
<dbReference type="Gene3D" id="3.50.50.60">
    <property type="entry name" value="FAD/NAD(P)-binding domain"/>
    <property type="match status" value="1"/>
</dbReference>
<evidence type="ECO:0000256" key="1">
    <source>
        <dbReference type="ARBA" id="ARBA00010790"/>
    </source>
</evidence>
<organism evidence="3 4">
    <name type="scientific">Fusarium avenaceum</name>
    <dbReference type="NCBI Taxonomy" id="40199"/>
    <lineage>
        <taxon>Eukaryota</taxon>
        <taxon>Fungi</taxon>
        <taxon>Dikarya</taxon>
        <taxon>Ascomycota</taxon>
        <taxon>Pezizomycotina</taxon>
        <taxon>Sordariomycetes</taxon>
        <taxon>Hypocreomycetidae</taxon>
        <taxon>Hypocreales</taxon>
        <taxon>Nectriaceae</taxon>
        <taxon>Fusarium</taxon>
        <taxon>Fusarium tricinctum species complex</taxon>
    </lineage>
</organism>
<dbReference type="Pfam" id="PF00732">
    <property type="entry name" value="GMC_oxred_N"/>
    <property type="match status" value="1"/>
</dbReference>
<dbReference type="PANTHER" id="PTHR11552:SF152">
    <property type="entry name" value="OXIDASE (CODA), PUTATIVE (AFU_ORTHOLOGUE AFUA_8G04090)-RELATED"/>
    <property type="match status" value="1"/>
</dbReference>
<feature type="domain" description="Glucose-methanol-choline oxidoreductase N-terminal" evidence="2">
    <location>
        <begin position="14"/>
        <end position="136"/>
    </location>
</feature>
<dbReference type="SUPFAM" id="SSF51905">
    <property type="entry name" value="FAD/NAD(P)-binding domain"/>
    <property type="match status" value="1"/>
</dbReference>
<keyword evidence="4" id="KW-1185">Reference proteome</keyword>
<gene>
    <name evidence="3" type="ORF">KAF25_003970</name>
</gene>
<evidence type="ECO:0000259" key="2">
    <source>
        <dbReference type="Pfam" id="PF00732"/>
    </source>
</evidence>
<proteinExistence type="inferred from homology"/>
<dbReference type="InterPro" id="IPR000172">
    <property type="entry name" value="GMC_OxRdtase_N"/>
</dbReference>
<dbReference type="GO" id="GO:0050660">
    <property type="term" value="F:flavin adenine dinucleotide binding"/>
    <property type="evidence" value="ECO:0007669"/>
    <property type="project" value="InterPro"/>
</dbReference>
<accession>A0A9P7H383</accession>
<dbReference type="Proteomes" id="UP000782241">
    <property type="component" value="Unassembled WGS sequence"/>
</dbReference>
<dbReference type="AlphaFoldDB" id="A0A9P7H383"/>
<comment type="similarity">
    <text evidence="1">Belongs to the GMC oxidoreductase family.</text>
</comment>
<evidence type="ECO:0000313" key="3">
    <source>
        <dbReference type="EMBL" id="KAG5661731.1"/>
    </source>
</evidence>
<sequence>MTTVTLPPGSHTSYDYVIVGGGTAGCVIGSRLAQYLPERRILIIEAGPSDYDIPTVQNLREWLSVLGGDLDYDYGTTEQPNGNSHIHQSRAKVLGGCSSHNTMISFRPFKYDMDQWVAKGCIGWDWETMMDCVDQLRN</sequence>
<dbReference type="InterPro" id="IPR036188">
    <property type="entry name" value="FAD/NAD-bd_sf"/>
</dbReference>
<protein>
    <recommendedName>
        <fullName evidence="2">Glucose-methanol-choline oxidoreductase N-terminal domain-containing protein</fullName>
    </recommendedName>
</protein>